<proteinExistence type="predicted"/>
<dbReference type="CDD" id="cd16831">
    <property type="entry name" value="HemS-like_C"/>
    <property type="match status" value="1"/>
</dbReference>
<dbReference type="AlphaFoldDB" id="A0A9X2X6E6"/>
<evidence type="ECO:0000313" key="2">
    <source>
        <dbReference type="EMBL" id="MCT8989443.1"/>
    </source>
</evidence>
<sequence length="354" mass="39231">MTVEAKLAPEDIRRKRAENPKMRERDLARVLGISEAELVAAHCGSGAVRIEPRVADFLTGMEAVGTVMALTRNESAVHEKIGVYEKASVSVSSGNAVVLGDEIDLRIFPSRWAHAFAVEKRDGEEVRHSLQFFDQSGDAVHKVHLRPESNLQAYRKLVEELAASDQTPGVSVSEIKPGEAAQEGGQAVADTLRERWSAMQDVHQFVGILRALKLSRQQAVRMIGEEFAWQIDAGSLLIMMEQVVNSRIPIMCFVGSRGCIQIHSGPIANVKSMGPWLNVMDPTFHLHLRLDHIAEVWAVRKPNSDGHVTSLEAYDAAGHLIIQFFGKRHEGEDERSDWRTLMEGLPRLPRATAA</sequence>
<evidence type="ECO:0000259" key="1">
    <source>
        <dbReference type="Pfam" id="PF05171"/>
    </source>
</evidence>
<name>A0A9X2X6E6_9HYPH</name>
<feature type="domain" description="Haemin-degrading HemS/ChuX" evidence="1">
    <location>
        <begin position="213"/>
        <end position="345"/>
    </location>
</feature>
<protein>
    <submittedName>
        <fullName evidence="2">Hemin-degrading factor</fullName>
    </submittedName>
</protein>
<dbReference type="SUPFAM" id="SSF144064">
    <property type="entry name" value="Heme iron utilization protein-like"/>
    <property type="match status" value="1"/>
</dbReference>
<keyword evidence="3" id="KW-1185">Reference proteome</keyword>
<dbReference type="InterPro" id="IPR053733">
    <property type="entry name" value="Heme_Transport_Util_sf"/>
</dbReference>
<reference evidence="2" key="1">
    <citation type="submission" date="2022-08" db="EMBL/GenBank/DDBJ databases">
        <title>Chelativorans sichuanense sp. nov., a paraffin oil-degrading bacterium isolated from a mixture of oil-based drill cuttings and paddy soil.</title>
        <authorList>
            <person name="Yu J."/>
            <person name="Liu H."/>
            <person name="Chen Q."/>
        </authorList>
    </citation>
    <scope>NUCLEOTIDE SEQUENCE</scope>
    <source>
        <strain evidence="2">SCAU 2101</strain>
    </source>
</reference>
<dbReference type="Gene3D" id="3.40.1570.10">
    <property type="entry name" value="HemS/ChuS/ChuX like domains"/>
    <property type="match status" value="2"/>
</dbReference>
<dbReference type="EMBL" id="JAODNV010000005">
    <property type="protein sequence ID" value="MCT8989443.1"/>
    <property type="molecule type" value="Genomic_DNA"/>
</dbReference>
<comment type="caution">
    <text evidence="2">The sequence shown here is derived from an EMBL/GenBank/DDBJ whole genome shotgun (WGS) entry which is preliminary data.</text>
</comment>
<evidence type="ECO:0000313" key="3">
    <source>
        <dbReference type="Proteomes" id="UP001149009"/>
    </source>
</evidence>
<accession>A0A9X2X6E6</accession>
<dbReference type="GO" id="GO:0006826">
    <property type="term" value="P:iron ion transport"/>
    <property type="evidence" value="ECO:0007669"/>
    <property type="project" value="InterPro"/>
</dbReference>
<dbReference type="CDD" id="cd16830">
    <property type="entry name" value="HemS-like_N"/>
    <property type="match status" value="1"/>
</dbReference>
<feature type="domain" description="Haemin-degrading HemS/ChuX" evidence="1">
    <location>
        <begin position="32"/>
        <end position="161"/>
    </location>
</feature>
<dbReference type="Proteomes" id="UP001149009">
    <property type="component" value="Unassembled WGS sequence"/>
</dbReference>
<dbReference type="InterPro" id="IPR007845">
    <property type="entry name" value="HemS/ChuX_dom"/>
</dbReference>
<organism evidence="2 3">
    <name type="scientific">Chelativorans petroleitrophicus</name>
    <dbReference type="NCBI Taxonomy" id="2975484"/>
    <lineage>
        <taxon>Bacteria</taxon>
        <taxon>Pseudomonadati</taxon>
        <taxon>Pseudomonadota</taxon>
        <taxon>Alphaproteobacteria</taxon>
        <taxon>Hyphomicrobiales</taxon>
        <taxon>Phyllobacteriaceae</taxon>
        <taxon>Chelativorans</taxon>
    </lineage>
</organism>
<dbReference type="Pfam" id="PF05171">
    <property type="entry name" value="HemS"/>
    <property type="match status" value="2"/>
</dbReference>
<gene>
    <name evidence="2" type="ORF">NYR54_03900</name>
</gene>
<dbReference type="RefSeq" id="WP_261514203.1">
    <property type="nucleotide sequence ID" value="NZ_JAODNV010000005.1"/>
</dbReference>